<dbReference type="EMBL" id="CADCTX010000836">
    <property type="protein sequence ID" value="CAA9353917.1"/>
    <property type="molecule type" value="Genomic_DNA"/>
</dbReference>
<evidence type="ECO:0008006" key="2">
    <source>
        <dbReference type="Google" id="ProtNLM"/>
    </source>
</evidence>
<dbReference type="AlphaFoldDB" id="A0A6J4MCA1"/>
<name>A0A6J4MCA1_9BACT</name>
<protein>
    <recommendedName>
        <fullName evidence="2">CHRD domain-containing protein</fullName>
    </recommendedName>
</protein>
<evidence type="ECO:0000313" key="1">
    <source>
        <dbReference type="EMBL" id="CAA9353917.1"/>
    </source>
</evidence>
<reference evidence="1" key="1">
    <citation type="submission" date="2020-02" db="EMBL/GenBank/DDBJ databases">
        <authorList>
            <person name="Meier V. D."/>
        </authorList>
    </citation>
    <scope>NUCLEOTIDE SEQUENCE</scope>
    <source>
        <strain evidence="1">AVDCRST_MAG40</strain>
    </source>
</reference>
<accession>A0A6J4MCA1</accession>
<proteinExistence type="predicted"/>
<sequence length="178" mass="18830">MTSPRLLRRTPTRAPHPARALRLGRAALALGAALVAAGCLRTRRDPVTGRVAVDVRSPLQKGTVWDAKLSSQTAPFYSAVGTVRADVIDGQTTLALRVTGLSARATHPWRVHEGKCGAVGAQFGESSAYAPLLVNAQGVAEGTAKLPALDIARNYKVRLFVSVTDSTSEVVCGNLVYR</sequence>
<organism evidence="1">
    <name type="scientific">uncultured Gemmatimonadaceae bacterium</name>
    <dbReference type="NCBI Taxonomy" id="246130"/>
    <lineage>
        <taxon>Bacteria</taxon>
        <taxon>Pseudomonadati</taxon>
        <taxon>Gemmatimonadota</taxon>
        <taxon>Gemmatimonadia</taxon>
        <taxon>Gemmatimonadales</taxon>
        <taxon>Gemmatimonadaceae</taxon>
        <taxon>environmental samples</taxon>
    </lineage>
</organism>
<gene>
    <name evidence="1" type="ORF">AVDCRST_MAG40-3046</name>
</gene>